<feature type="transmembrane region" description="Helical" evidence="15">
    <location>
        <begin position="241"/>
        <end position="262"/>
    </location>
</feature>
<evidence type="ECO:0000256" key="2">
    <source>
        <dbReference type="ARBA" id="ARBA00010663"/>
    </source>
</evidence>
<evidence type="ECO:0000256" key="12">
    <source>
        <dbReference type="ARBA" id="ARBA00023224"/>
    </source>
</evidence>
<keyword evidence="7 15" id="KW-1133">Transmembrane helix</keyword>
<keyword evidence="12 14" id="KW-0807">Transducer</keyword>
<proteinExistence type="inferred from homology"/>
<dbReference type="Proteomes" id="UP000807504">
    <property type="component" value="Unassembled WGS sequence"/>
</dbReference>
<dbReference type="PROSITE" id="PS00238">
    <property type="entry name" value="OPSIN"/>
    <property type="match status" value="1"/>
</dbReference>
<keyword evidence="8" id="KW-0157">Chromophore</keyword>
<dbReference type="InterPro" id="IPR017452">
    <property type="entry name" value="GPCR_Rhodpsn_7TM"/>
</dbReference>
<evidence type="ECO:0000256" key="7">
    <source>
        <dbReference type="ARBA" id="ARBA00022989"/>
    </source>
</evidence>
<comment type="similarity">
    <text evidence="2 14">Belongs to the G-protein coupled receptor 1 family.</text>
</comment>
<evidence type="ECO:0000256" key="15">
    <source>
        <dbReference type="SAM" id="Phobius"/>
    </source>
</evidence>
<dbReference type="GO" id="GO:0004930">
    <property type="term" value="F:G protein-coupled receptor activity"/>
    <property type="evidence" value="ECO:0007669"/>
    <property type="project" value="UniProtKB-KW"/>
</dbReference>
<feature type="transmembrane region" description="Helical" evidence="15">
    <location>
        <begin position="206"/>
        <end position="229"/>
    </location>
</feature>
<name>A0A8T0FW21_ARGBR</name>
<feature type="transmembrane region" description="Helical" evidence="15">
    <location>
        <begin position="97"/>
        <end position="124"/>
    </location>
</feature>
<evidence type="ECO:0000313" key="18">
    <source>
        <dbReference type="Proteomes" id="UP000807504"/>
    </source>
</evidence>
<evidence type="ECO:0000256" key="6">
    <source>
        <dbReference type="ARBA" id="ARBA00022925"/>
    </source>
</evidence>
<keyword evidence="10 15" id="KW-0472">Membrane</keyword>
<comment type="caution">
    <text evidence="17">The sequence shown here is derived from an EMBL/GenBank/DDBJ whole genome shotgun (WGS) entry which is preliminary data.</text>
</comment>
<dbReference type="Pfam" id="PF00001">
    <property type="entry name" value="7tm_1"/>
    <property type="match status" value="1"/>
</dbReference>
<reference evidence="17" key="1">
    <citation type="journal article" date="2020" name="bioRxiv">
        <title>Chromosome-level reference genome of the European wasp spider Argiope bruennichi: a resource for studies on range expansion and evolutionary adaptation.</title>
        <authorList>
            <person name="Sheffer M.M."/>
            <person name="Hoppe A."/>
            <person name="Krehenwinkel H."/>
            <person name="Uhl G."/>
            <person name="Kuss A.W."/>
            <person name="Jensen L."/>
            <person name="Jensen C."/>
            <person name="Gillespie R.G."/>
            <person name="Hoff K.J."/>
            <person name="Prost S."/>
        </authorList>
    </citation>
    <scope>NUCLEOTIDE SEQUENCE</scope>
</reference>
<reference evidence="17" key="2">
    <citation type="submission" date="2020-06" db="EMBL/GenBank/DDBJ databases">
        <authorList>
            <person name="Sheffer M."/>
        </authorList>
    </citation>
    <scope>NUCLEOTIDE SEQUENCE</scope>
</reference>
<evidence type="ECO:0000256" key="10">
    <source>
        <dbReference type="ARBA" id="ARBA00023136"/>
    </source>
</evidence>
<feature type="domain" description="G-protein coupled receptors family 1 profile" evidence="16">
    <location>
        <begin position="1"/>
        <end position="259"/>
    </location>
</feature>
<keyword evidence="11 14" id="KW-0675">Receptor</keyword>
<evidence type="ECO:0000256" key="1">
    <source>
        <dbReference type="ARBA" id="ARBA00004141"/>
    </source>
</evidence>
<feature type="transmembrane region" description="Helical" evidence="15">
    <location>
        <begin position="54"/>
        <end position="76"/>
    </location>
</feature>
<dbReference type="GO" id="GO:0016020">
    <property type="term" value="C:membrane"/>
    <property type="evidence" value="ECO:0007669"/>
    <property type="project" value="UniProtKB-SubCell"/>
</dbReference>
<dbReference type="PRINTS" id="PR00237">
    <property type="entry name" value="GPCRRHODOPSN"/>
</dbReference>
<evidence type="ECO:0000259" key="16">
    <source>
        <dbReference type="PROSITE" id="PS50262"/>
    </source>
</evidence>
<keyword evidence="18" id="KW-1185">Reference proteome</keyword>
<dbReference type="PROSITE" id="PS50262">
    <property type="entry name" value="G_PROTEIN_RECEP_F1_2"/>
    <property type="match status" value="1"/>
</dbReference>
<evidence type="ECO:0000256" key="4">
    <source>
        <dbReference type="ARBA" id="ARBA00022606"/>
    </source>
</evidence>
<evidence type="ECO:0000256" key="14">
    <source>
        <dbReference type="RuleBase" id="RU000688"/>
    </source>
</evidence>
<evidence type="ECO:0000256" key="5">
    <source>
        <dbReference type="ARBA" id="ARBA00022692"/>
    </source>
</evidence>
<keyword evidence="9 14" id="KW-0297">G-protein coupled receptor</keyword>
<evidence type="ECO:0000256" key="11">
    <source>
        <dbReference type="ARBA" id="ARBA00023170"/>
    </source>
</evidence>
<feature type="transmembrane region" description="Helical" evidence="15">
    <location>
        <begin position="20"/>
        <end position="42"/>
    </location>
</feature>
<sequence>MDNHLKSRTRRLRKPSNYLVINLAVTDVIMLHKIAIFIYNSFAGGPAAGPHWCTYYGLIGGLSGTSAIMTIAMMALERFICVSRPLDPASRMTKHRALLIVAGIWVYSGTFSFMPLFGINAYVPEGFLTSCSFDYLTEEIESQIFVYSFFVAAWCIPMVIVCRCYIGIVKSVWDNQKMFMSHSQNFGGHDRNVENQRRLEIKLAKISFALISLWTISWTPYAVVALLGLSRYKYVLTPFSSMIPALFCKMASVLDPFVYGLSNRQFKAELIRKLLMLCKSRKFQGQQRIPSFIRRAMSVKSQGRTISDEPAEASFSDPPQEIEFNATFVHSVETREEDLNPPAEEQDNSSIPLRTFHTNYRTMSSTAEVDDTDPELNNNVELKSVHFINIPQVYIVKVDNDIIKINTRRSF</sequence>
<dbReference type="InterPro" id="IPR050125">
    <property type="entry name" value="GPCR_opsins"/>
</dbReference>
<keyword evidence="4" id="KW-0716">Sensory transduction</keyword>
<dbReference type="AlphaFoldDB" id="A0A8T0FW21"/>
<gene>
    <name evidence="17" type="ORF">HNY73_001877</name>
</gene>
<dbReference type="GO" id="GO:0007602">
    <property type="term" value="P:phototransduction"/>
    <property type="evidence" value="ECO:0007669"/>
    <property type="project" value="UniProtKB-KW"/>
</dbReference>
<dbReference type="GO" id="GO:0007601">
    <property type="term" value="P:visual perception"/>
    <property type="evidence" value="ECO:0007669"/>
    <property type="project" value="UniProtKB-KW"/>
</dbReference>
<evidence type="ECO:0000256" key="13">
    <source>
        <dbReference type="ARBA" id="ARBA00023305"/>
    </source>
</evidence>
<keyword evidence="6" id="KW-0681">Retinal protein</keyword>
<evidence type="ECO:0000256" key="9">
    <source>
        <dbReference type="ARBA" id="ARBA00023040"/>
    </source>
</evidence>
<keyword evidence="13" id="KW-0844">Vision</keyword>
<evidence type="ECO:0000313" key="17">
    <source>
        <dbReference type="EMBL" id="KAF8793839.1"/>
    </source>
</evidence>
<keyword evidence="3" id="KW-0600">Photoreceptor protein</keyword>
<dbReference type="InterPro" id="IPR000276">
    <property type="entry name" value="GPCR_Rhodpsn"/>
</dbReference>
<evidence type="ECO:0000256" key="3">
    <source>
        <dbReference type="ARBA" id="ARBA00022543"/>
    </source>
</evidence>
<dbReference type="EMBL" id="JABXBU010000002">
    <property type="protein sequence ID" value="KAF8793839.1"/>
    <property type="molecule type" value="Genomic_DNA"/>
</dbReference>
<dbReference type="PROSITE" id="PS00237">
    <property type="entry name" value="G_PROTEIN_RECEP_F1_1"/>
    <property type="match status" value="1"/>
</dbReference>
<dbReference type="PANTHER" id="PTHR24240">
    <property type="entry name" value="OPSIN"/>
    <property type="match status" value="1"/>
</dbReference>
<dbReference type="SUPFAM" id="SSF81321">
    <property type="entry name" value="Family A G protein-coupled receptor-like"/>
    <property type="match status" value="1"/>
</dbReference>
<accession>A0A8T0FW21</accession>
<feature type="transmembrane region" description="Helical" evidence="15">
    <location>
        <begin position="144"/>
        <end position="168"/>
    </location>
</feature>
<dbReference type="InterPro" id="IPR027430">
    <property type="entry name" value="Retinal_BS"/>
</dbReference>
<dbReference type="GO" id="GO:0009881">
    <property type="term" value="F:photoreceptor activity"/>
    <property type="evidence" value="ECO:0007669"/>
    <property type="project" value="UniProtKB-KW"/>
</dbReference>
<comment type="subcellular location">
    <subcellularLocation>
        <location evidence="1">Membrane</location>
        <topology evidence="1">Multi-pass membrane protein</topology>
    </subcellularLocation>
</comment>
<keyword evidence="5 14" id="KW-0812">Transmembrane</keyword>
<evidence type="ECO:0000256" key="8">
    <source>
        <dbReference type="ARBA" id="ARBA00022991"/>
    </source>
</evidence>
<protein>
    <submittedName>
        <fullName evidence="17">Opsin like protein</fullName>
    </submittedName>
</protein>
<dbReference type="Gene3D" id="1.20.1070.10">
    <property type="entry name" value="Rhodopsin 7-helix transmembrane proteins"/>
    <property type="match status" value="1"/>
</dbReference>
<organism evidence="17 18">
    <name type="scientific">Argiope bruennichi</name>
    <name type="common">Wasp spider</name>
    <name type="synonym">Aranea bruennichi</name>
    <dbReference type="NCBI Taxonomy" id="94029"/>
    <lineage>
        <taxon>Eukaryota</taxon>
        <taxon>Metazoa</taxon>
        <taxon>Ecdysozoa</taxon>
        <taxon>Arthropoda</taxon>
        <taxon>Chelicerata</taxon>
        <taxon>Arachnida</taxon>
        <taxon>Araneae</taxon>
        <taxon>Araneomorphae</taxon>
        <taxon>Entelegynae</taxon>
        <taxon>Araneoidea</taxon>
        <taxon>Araneidae</taxon>
        <taxon>Argiope</taxon>
    </lineage>
</organism>